<organism evidence="2 3">
    <name type="scientific">Niastella koreensis</name>
    <dbReference type="NCBI Taxonomy" id="354356"/>
    <lineage>
        <taxon>Bacteria</taxon>
        <taxon>Pseudomonadati</taxon>
        <taxon>Bacteroidota</taxon>
        <taxon>Chitinophagia</taxon>
        <taxon>Chitinophagales</taxon>
        <taxon>Chitinophagaceae</taxon>
        <taxon>Niastella</taxon>
    </lineage>
</organism>
<dbReference type="EMBL" id="LWBO01000012">
    <property type="protein sequence ID" value="OQP48481.1"/>
    <property type="molecule type" value="Genomic_DNA"/>
</dbReference>
<gene>
    <name evidence="2" type="ORF">A4D02_07145</name>
</gene>
<evidence type="ECO:0000313" key="2">
    <source>
        <dbReference type="EMBL" id="OQP48481.1"/>
    </source>
</evidence>
<name>A0ABX3NWT7_9BACT</name>
<proteinExistence type="predicted"/>
<keyword evidence="3" id="KW-1185">Reference proteome</keyword>
<reference evidence="2 3" key="1">
    <citation type="submission" date="2016-04" db="EMBL/GenBank/DDBJ databases">
        <authorList>
            <person name="Chen L."/>
            <person name="Zhuang W."/>
            <person name="Wang G."/>
        </authorList>
    </citation>
    <scope>NUCLEOTIDE SEQUENCE [LARGE SCALE GENOMIC DNA]</scope>
    <source>
        <strain evidence="3">GR20</strain>
    </source>
</reference>
<sequence>MKNLNAVGLLVVCSFAFQSITAQQQPVTLNQKPALSKATTLSQLPPKLECNFSAMKGLSAYRISDKINMTLGDFEFSGELIEKVQSAAGVVNMNIKSISMPGALCTVSVITQNDNTQKLVGRIVNPKSDEVLVLTEENNRYFWIKKPKQYFMVE</sequence>
<keyword evidence="1" id="KW-0732">Signal</keyword>
<evidence type="ECO:0000313" key="3">
    <source>
        <dbReference type="Proteomes" id="UP000192277"/>
    </source>
</evidence>
<feature type="signal peptide" evidence="1">
    <location>
        <begin position="1"/>
        <end position="24"/>
    </location>
</feature>
<evidence type="ECO:0000256" key="1">
    <source>
        <dbReference type="SAM" id="SignalP"/>
    </source>
</evidence>
<comment type="caution">
    <text evidence="2">The sequence shown here is derived from an EMBL/GenBank/DDBJ whole genome shotgun (WGS) entry which is preliminary data.</text>
</comment>
<protein>
    <submittedName>
        <fullName evidence="2">Uncharacterized protein</fullName>
    </submittedName>
</protein>
<feature type="chain" id="PRO_5047072933" evidence="1">
    <location>
        <begin position="25"/>
        <end position="154"/>
    </location>
</feature>
<accession>A0ABX3NWT7</accession>
<dbReference type="Proteomes" id="UP000192277">
    <property type="component" value="Unassembled WGS sequence"/>
</dbReference>
<dbReference type="RefSeq" id="WP_014221683.1">
    <property type="nucleotide sequence ID" value="NZ_LWBO01000012.1"/>
</dbReference>